<gene>
    <name evidence="5" type="ORF">PN36_17380</name>
</gene>
<reference evidence="5 6" key="1">
    <citation type="journal article" date="2016" name="Front. Microbiol.">
        <title>Single-Cell (Meta-)Genomics of a Dimorphic Candidatus Thiomargarita nelsonii Reveals Genomic Plasticity.</title>
        <authorList>
            <person name="Flood B.E."/>
            <person name="Fliss P."/>
            <person name="Jones D.S."/>
            <person name="Dick G.J."/>
            <person name="Jain S."/>
            <person name="Kaster A.K."/>
            <person name="Winkel M."/>
            <person name="Mussmann M."/>
            <person name="Bailey J."/>
        </authorList>
    </citation>
    <scope>NUCLEOTIDE SEQUENCE [LARGE SCALE GENOMIC DNA]</scope>
    <source>
        <strain evidence="5">Hydrate Ridge</strain>
    </source>
</reference>
<evidence type="ECO:0000256" key="1">
    <source>
        <dbReference type="ARBA" id="ARBA00022729"/>
    </source>
</evidence>
<comment type="caution">
    <text evidence="5">The sequence shown here is derived from an EMBL/GenBank/DDBJ whole genome shotgun (WGS) entry which is preliminary data.</text>
</comment>
<dbReference type="SMART" id="SM00560">
    <property type="entry name" value="LamGL"/>
    <property type="match status" value="1"/>
</dbReference>
<accession>A0A0A6RWL0</accession>
<name>A0A0A6RWL0_9GAMM</name>
<dbReference type="SUPFAM" id="SSF49899">
    <property type="entry name" value="Concanavalin A-like lectins/glucanases"/>
    <property type="match status" value="1"/>
</dbReference>
<dbReference type="PANTHER" id="PTHR47635:SF2">
    <property type="entry name" value="LAMG-LIKE JELLYROLL FOLD DOMAIN-CONTAINING PROTEIN"/>
    <property type="match status" value="1"/>
</dbReference>
<dbReference type="Gene3D" id="2.60.120.200">
    <property type="match status" value="1"/>
</dbReference>
<dbReference type="EMBL" id="JSZA02000066">
    <property type="protein sequence ID" value="KHD08271.1"/>
    <property type="molecule type" value="Genomic_DNA"/>
</dbReference>
<keyword evidence="6" id="KW-1185">Reference proteome</keyword>
<dbReference type="AlphaFoldDB" id="A0A0A6RWL0"/>
<evidence type="ECO:0000313" key="6">
    <source>
        <dbReference type="Proteomes" id="UP000030428"/>
    </source>
</evidence>
<dbReference type="PANTHER" id="PTHR47635">
    <property type="entry name" value="CUB DOMAIN-CONTAINING PROTEIN"/>
    <property type="match status" value="1"/>
</dbReference>
<keyword evidence="1 3" id="KW-0732">Signal</keyword>
<evidence type="ECO:0000256" key="2">
    <source>
        <dbReference type="ARBA" id="ARBA00023157"/>
    </source>
</evidence>
<organism evidence="5 6">
    <name type="scientific">Candidatus Thiomargarita nelsonii</name>
    <dbReference type="NCBI Taxonomy" id="1003181"/>
    <lineage>
        <taxon>Bacteria</taxon>
        <taxon>Pseudomonadati</taxon>
        <taxon>Pseudomonadota</taxon>
        <taxon>Gammaproteobacteria</taxon>
        <taxon>Thiotrichales</taxon>
        <taxon>Thiotrichaceae</taxon>
        <taxon>Thiomargarita</taxon>
    </lineage>
</organism>
<protein>
    <recommendedName>
        <fullName evidence="4">LamG-like jellyroll fold domain-containing protein</fullName>
    </recommendedName>
</protein>
<proteinExistence type="predicted"/>
<sequence>MTKLRCWLRTVLLMALTIGLSWFSTAWADLNDGLVAYYPFNGNANDKSGYGHHGIVHGARLSQDRFGNGRRAYSLDGKDDYVVVSSGNSLNIREVLTISVWVNVGTFSNIPYFVARYDTGLREVYKTGSNRGRFEFRLNDGVKVLVSNTIPKTGKWYHIAATYDGSIMRLYIDGVEDNSKSYSAAIYPSAGGKLMIGADDDSSELNQFLNGKIDDIRIYNRALSESEIQQLYQMNNQASNNCWAIYQNGNLHIPYVKVIGPFGDELHFEADMQYEPLSEPMNFQLTGAKQK</sequence>
<dbReference type="Proteomes" id="UP000030428">
    <property type="component" value="Unassembled WGS sequence"/>
</dbReference>
<dbReference type="Pfam" id="PF13385">
    <property type="entry name" value="Laminin_G_3"/>
    <property type="match status" value="1"/>
</dbReference>
<feature type="chain" id="PRO_5002020894" description="LamG-like jellyroll fold domain-containing protein" evidence="3">
    <location>
        <begin position="29"/>
        <end position="291"/>
    </location>
</feature>
<evidence type="ECO:0000256" key="3">
    <source>
        <dbReference type="SAM" id="SignalP"/>
    </source>
</evidence>
<dbReference type="InterPro" id="IPR013320">
    <property type="entry name" value="ConA-like_dom_sf"/>
</dbReference>
<dbReference type="InterPro" id="IPR006558">
    <property type="entry name" value="LamG-like"/>
</dbReference>
<feature type="domain" description="LamG-like jellyroll fold" evidence="4">
    <location>
        <begin position="94"/>
        <end position="226"/>
    </location>
</feature>
<keyword evidence="2" id="KW-1015">Disulfide bond</keyword>
<evidence type="ECO:0000259" key="4">
    <source>
        <dbReference type="SMART" id="SM00560"/>
    </source>
</evidence>
<feature type="signal peptide" evidence="3">
    <location>
        <begin position="1"/>
        <end position="28"/>
    </location>
</feature>
<evidence type="ECO:0000313" key="5">
    <source>
        <dbReference type="EMBL" id="KHD08271.1"/>
    </source>
</evidence>